<dbReference type="PANTHER" id="PTHR30085">
    <property type="entry name" value="AMINO ACID ABC TRANSPORTER PERMEASE"/>
    <property type="match status" value="1"/>
</dbReference>
<name>A0A8H9I281_9GAMM</name>
<dbReference type="Gene3D" id="3.40.190.10">
    <property type="entry name" value="Periplasmic binding protein-like II"/>
    <property type="match status" value="2"/>
</dbReference>
<dbReference type="GO" id="GO:0030288">
    <property type="term" value="C:outer membrane-bounded periplasmic space"/>
    <property type="evidence" value="ECO:0007669"/>
    <property type="project" value="TreeGrafter"/>
</dbReference>
<proteinExistence type="inferred from homology"/>
<dbReference type="PANTHER" id="PTHR30085:SF2">
    <property type="entry name" value="GLUTAMATE_ASPARTATE IMPORT SOLUTE-BINDING PROTEIN"/>
    <property type="match status" value="1"/>
</dbReference>
<dbReference type="CDD" id="cd13688">
    <property type="entry name" value="PBP2_GltI_DEBP"/>
    <property type="match status" value="1"/>
</dbReference>
<keyword evidence="3 4" id="KW-0732">Signal</keyword>
<gene>
    <name evidence="6" type="ORF">GCM10007157_18350</name>
</gene>
<keyword evidence="2" id="KW-0813">Transport</keyword>
<dbReference type="Proteomes" id="UP000623776">
    <property type="component" value="Unassembled WGS sequence"/>
</dbReference>
<comment type="caution">
    <text evidence="6">The sequence shown here is derived from an EMBL/GenBank/DDBJ whole genome shotgun (WGS) entry which is preliminary data.</text>
</comment>
<evidence type="ECO:0000313" key="6">
    <source>
        <dbReference type="EMBL" id="GGW26438.1"/>
    </source>
</evidence>
<keyword evidence="7" id="KW-1185">Reference proteome</keyword>
<dbReference type="RefSeq" id="WP_229800798.1">
    <property type="nucleotide sequence ID" value="NZ_BMXN01000008.1"/>
</dbReference>
<evidence type="ECO:0000256" key="3">
    <source>
        <dbReference type="ARBA" id="ARBA00022729"/>
    </source>
</evidence>
<dbReference type="SUPFAM" id="SSF53850">
    <property type="entry name" value="Periplasmic binding protein-like II"/>
    <property type="match status" value="1"/>
</dbReference>
<feature type="signal peptide" evidence="4">
    <location>
        <begin position="1"/>
        <end position="24"/>
    </location>
</feature>
<dbReference type="Pfam" id="PF00497">
    <property type="entry name" value="SBP_bac_3"/>
    <property type="match status" value="1"/>
</dbReference>
<dbReference type="InterPro" id="IPR001638">
    <property type="entry name" value="Solute-binding_3/MltF_N"/>
</dbReference>
<accession>A0A8H9I281</accession>
<dbReference type="GO" id="GO:0006865">
    <property type="term" value="P:amino acid transport"/>
    <property type="evidence" value="ECO:0007669"/>
    <property type="project" value="TreeGrafter"/>
</dbReference>
<dbReference type="InterPro" id="IPR051455">
    <property type="entry name" value="Bact_solute-bind_prot3"/>
</dbReference>
<organism evidence="6 7">
    <name type="scientific">Vreelandella hamiltonii</name>
    <dbReference type="NCBI Taxonomy" id="502829"/>
    <lineage>
        <taxon>Bacteria</taxon>
        <taxon>Pseudomonadati</taxon>
        <taxon>Pseudomonadota</taxon>
        <taxon>Gammaproteobacteria</taxon>
        <taxon>Oceanospirillales</taxon>
        <taxon>Halomonadaceae</taxon>
        <taxon>Vreelandella</taxon>
    </lineage>
</organism>
<dbReference type="GO" id="GO:0005576">
    <property type="term" value="C:extracellular region"/>
    <property type="evidence" value="ECO:0007669"/>
    <property type="project" value="TreeGrafter"/>
</dbReference>
<reference evidence="7" key="1">
    <citation type="journal article" date="2019" name="Int. J. Syst. Evol. Microbiol.">
        <title>The Global Catalogue of Microorganisms (GCM) 10K type strain sequencing project: providing services to taxonomists for standard genome sequencing and annotation.</title>
        <authorList>
            <consortium name="The Broad Institute Genomics Platform"/>
            <consortium name="The Broad Institute Genome Sequencing Center for Infectious Disease"/>
            <person name="Wu L."/>
            <person name="Ma J."/>
        </authorList>
    </citation>
    <scope>NUCLEOTIDE SEQUENCE [LARGE SCALE GENOMIC DNA]</scope>
    <source>
        <strain evidence="7">KCTC 22154</strain>
    </source>
</reference>
<evidence type="ECO:0000256" key="2">
    <source>
        <dbReference type="ARBA" id="ARBA00022448"/>
    </source>
</evidence>
<comment type="similarity">
    <text evidence="1">Belongs to the bacterial solute-binding protein 3 family.</text>
</comment>
<dbReference type="AlphaFoldDB" id="A0A8H9I281"/>
<evidence type="ECO:0000256" key="4">
    <source>
        <dbReference type="SAM" id="SignalP"/>
    </source>
</evidence>
<evidence type="ECO:0000259" key="5">
    <source>
        <dbReference type="SMART" id="SM00062"/>
    </source>
</evidence>
<protein>
    <submittedName>
        <fullName evidence="6">Amino acid ABC transporter substrate-binding protein</fullName>
    </submittedName>
</protein>
<evidence type="ECO:0000256" key="1">
    <source>
        <dbReference type="ARBA" id="ARBA00010333"/>
    </source>
</evidence>
<evidence type="ECO:0000313" key="7">
    <source>
        <dbReference type="Proteomes" id="UP000623776"/>
    </source>
</evidence>
<sequence>MSRRYRRWWVGLMASLGASALAFAAEIDTLERLRETGTLRVGYGDTAPFSYADDQGRVVGYSIELCQRVAEHLQQQLALPHLEIEYVFRTPGNRVQLLNSGVIDIECNASTNTAERRRSADFSLSHFFVSVRYVALAKHGFATLQDLAGRSVSVARGTVNVGQINLANREQRLNLSVVPVETLQEAFDLVTHERVAAFAMDDILLSTMMAETGNPAAYRLSEEAITAEEPLGLLMRRGDDAFVEQVNQALRQIYQSDEMLALYERWFLQPLPGKELTLNVPLSETLKNHFANPQASPQITPQAVLQD</sequence>
<dbReference type="EMBL" id="BMXN01000008">
    <property type="protein sequence ID" value="GGW26438.1"/>
    <property type="molecule type" value="Genomic_DNA"/>
</dbReference>
<feature type="domain" description="Solute-binding protein family 3/N-terminal" evidence="5">
    <location>
        <begin position="38"/>
        <end position="270"/>
    </location>
</feature>
<feature type="chain" id="PRO_5034425390" evidence="4">
    <location>
        <begin position="25"/>
        <end position="307"/>
    </location>
</feature>
<dbReference type="SMART" id="SM00062">
    <property type="entry name" value="PBPb"/>
    <property type="match status" value="1"/>
</dbReference>